<dbReference type="PANTHER" id="PTHR30283">
    <property type="entry name" value="PEROXIDE STRESS RESPONSE PROTEIN YAAA"/>
    <property type="match status" value="1"/>
</dbReference>
<dbReference type="EMBL" id="LK028559">
    <property type="protein sequence ID" value="CDR31488.1"/>
    <property type="molecule type" value="Genomic_DNA"/>
</dbReference>
<evidence type="ECO:0008006" key="3">
    <source>
        <dbReference type="Google" id="ProtNLM"/>
    </source>
</evidence>
<dbReference type="InParanoid" id="A0A061ACC4"/>
<evidence type="ECO:0000313" key="2">
    <source>
        <dbReference type="Proteomes" id="UP000032434"/>
    </source>
</evidence>
<dbReference type="STRING" id="35623.Aocu_14150"/>
<dbReference type="RefSeq" id="WP_045749897.1">
    <property type="nucleotide sequence ID" value="NZ_FUZK01000004.1"/>
</dbReference>
<protein>
    <recommendedName>
        <fullName evidence="3">YaaA family protein</fullName>
    </recommendedName>
</protein>
<dbReference type="GO" id="GO:0005829">
    <property type="term" value="C:cytosol"/>
    <property type="evidence" value="ECO:0007669"/>
    <property type="project" value="TreeGrafter"/>
</dbReference>
<name>A0A061ACC4_9MOLU</name>
<dbReference type="GO" id="GO:0033194">
    <property type="term" value="P:response to hydroperoxide"/>
    <property type="evidence" value="ECO:0007669"/>
    <property type="project" value="TreeGrafter"/>
</dbReference>
<dbReference type="HOGENOM" id="CLU_061989_2_0_14"/>
<sequence length="232" mass="27389">MLILFAPSKTFHRDAVKKPLKLFDELLTQSIINEIKSLSKSQFQKAFQLSSNLLETAYDYYHSFDDNAPLQSFSLFKGEAYKSLDYMSLNEIEKSYIHRHVYVIDALYGIIRPQDGIKPYRLDFHIDSKYKNIWKHKVNQYLKSLNQEVLSLTSREFDNLIDANTVPFYELSFIDCKEGVCKRISVLNKQLRGKLLRYLASHQIHKVSDLPEQFEGYRKFVHGYHVDYKKNE</sequence>
<accession>A0A061ACC4</accession>
<dbReference type="InterPro" id="IPR005583">
    <property type="entry name" value="YaaA"/>
</dbReference>
<proteinExistence type="predicted"/>
<dbReference type="PATRIC" id="fig|35623.3.peg.1416"/>
<dbReference type="Proteomes" id="UP000032434">
    <property type="component" value="Chromosome 1"/>
</dbReference>
<dbReference type="Pfam" id="PF03883">
    <property type="entry name" value="H2O2_YaaD"/>
    <property type="match status" value="1"/>
</dbReference>
<organism evidence="1 2">
    <name type="scientific">Acholeplasma oculi</name>
    <dbReference type="NCBI Taxonomy" id="35623"/>
    <lineage>
        <taxon>Bacteria</taxon>
        <taxon>Bacillati</taxon>
        <taxon>Mycoplasmatota</taxon>
        <taxon>Mollicutes</taxon>
        <taxon>Acholeplasmatales</taxon>
        <taxon>Acholeplasmataceae</taxon>
        <taxon>Acholeplasma</taxon>
    </lineage>
</organism>
<reference evidence="2" key="1">
    <citation type="submission" date="2014-05" db="EMBL/GenBank/DDBJ databases">
        <authorList>
            <person name="Kube M."/>
        </authorList>
    </citation>
    <scope>NUCLEOTIDE SEQUENCE [LARGE SCALE GENOMIC DNA]</scope>
</reference>
<dbReference type="PANTHER" id="PTHR30283:SF4">
    <property type="entry name" value="PEROXIDE STRESS RESISTANCE PROTEIN YAAA"/>
    <property type="match status" value="1"/>
</dbReference>
<dbReference type="KEGG" id="aoc:Aocu_14150"/>
<evidence type="ECO:0000313" key="1">
    <source>
        <dbReference type="EMBL" id="CDR31488.1"/>
    </source>
</evidence>
<dbReference type="OrthoDB" id="9777133at2"/>
<dbReference type="AlphaFoldDB" id="A0A061ACC4"/>
<keyword evidence="2" id="KW-1185">Reference proteome</keyword>
<gene>
    <name evidence="1" type="ORF">Aocu_14150</name>
</gene>